<dbReference type="Proteomes" id="UP000194857">
    <property type="component" value="Unassembled WGS sequence"/>
</dbReference>
<dbReference type="RefSeq" id="WP_023465339.1">
    <property type="nucleotide sequence ID" value="NZ_CAADLW010001325.1"/>
</dbReference>
<proteinExistence type="predicted"/>
<dbReference type="CDD" id="cd13641">
    <property type="entry name" value="PBP2_HisX_like"/>
    <property type="match status" value="1"/>
</dbReference>
<dbReference type="AlphaFoldDB" id="A0A241XW35"/>
<sequence length="343" mass="38176">MPPLRQILAVLALGASLASLASQTAVAAECPYPGKVVFAGLNWESGMFTTDLLRYVLEKGYGCETDALPGNTVTMENALRQNDIQVTGEQWAGRSPVWRAAEEAGEVFSVGETVKGATEGWWVPEYLVKGDPQRGIEAKAPELRSVADLPRYKALFRDPEEPAKGRFYNCPTGWTCEIVNSQKLKAYRLQDSYTNFRTGTGPALDAAISAAFRRGEPVLFYYWSPTPLMGRFKLVQLEEPPFSEKAWATLSDPKNPDPIGSRSLPAKITIGVSRDFHDKAPALVELFRKVEIPLPLFNELLADMAQNHREVGEVRAQFLRQHREIWSHWVPAEVAARLDTSLK</sequence>
<comment type="caution">
    <text evidence="2">The sequence shown here is derived from an EMBL/GenBank/DDBJ whole genome shotgun (WGS) entry which is preliminary data.</text>
</comment>
<evidence type="ECO:0000313" key="2">
    <source>
        <dbReference type="EMBL" id="OTI65874.1"/>
    </source>
</evidence>
<dbReference type="InterPro" id="IPR007210">
    <property type="entry name" value="ABC_Gly_betaine_transp_sub-bd"/>
</dbReference>
<dbReference type="Gene3D" id="3.40.190.100">
    <property type="entry name" value="Glycine betaine-binding periplasmic protein, domain 2"/>
    <property type="match status" value="1"/>
</dbReference>
<protein>
    <submittedName>
        <fullName evidence="2">ABC transporter substrate-binding protein</fullName>
    </submittedName>
</protein>
<reference evidence="2 3" key="1">
    <citation type="submission" date="2017-05" db="EMBL/GenBank/DDBJ databases">
        <authorList>
            <person name="Song R."/>
            <person name="Chenine A.L."/>
            <person name="Ruprecht R.M."/>
        </authorList>
    </citation>
    <scope>NUCLEOTIDE SEQUENCE [LARGE SCALE GENOMIC DNA]</scope>
    <source>
        <strain evidence="2 3">S567_C10_BS</strain>
    </source>
</reference>
<gene>
    <name evidence="2" type="ORF">CAZ10_00945</name>
</gene>
<dbReference type="GO" id="GO:0043190">
    <property type="term" value="C:ATP-binding cassette (ABC) transporter complex"/>
    <property type="evidence" value="ECO:0007669"/>
    <property type="project" value="InterPro"/>
</dbReference>
<dbReference type="Pfam" id="PF04069">
    <property type="entry name" value="OpuAC"/>
    <property type="match status" value="1"/>
</dbReference>
<dbReference type="SUPFAM" id="SSF53850">
    <property type="entry name" value="Periplasmic binding protein-like II"/>
    <property type="match status" value="1"/>
</dbReference>
<evidence type="ECO:0000259" key="1">
    <source>
        <dbReference type="Pfam" id="PF04069"/>
    </source>
</evidence>
<dbReference type="GO" id="GO:0022857">
    <property type="term" value="F:transmembrane transporter activity"/>
    <property type="evidence" value="ECO:0007669"/>
    <property type="project" value="InterPro"/>
</dbReference>
<accession>A0A241XW35</accession>
<organism evidence="2 3">
    <name type="scientific">Pseudomonas aeruginosa</name>
    <dbReference type="NCBI Taxonomy" id="287"/>
    <lineage>
        <taxon>Bacteria</taxon>
        <taxon>Pseudomonadati</taxon>
        <taxon>Pseudomonadota</taxon>
        <taxon>Gammaproteobacteria</taxon>
        <taxon>Pseudomonadales</taxon>
        <taxon>Pseudomonadaceae</taxon>
        <taxon>Pseudomonas</taxon>
    </lineage>
</organism>
<feature type="domain" description="ABC-type glycine betaine transport system substrate-binding" evidence="1">
    <location>
        <begin position="35"/>
        <end position="321"/>
    </location>
</feature>
<evidence type="ECO:0000313" key="3">
    <source>
        <dbReference type="Proteomes" id="UP000194857"/>
    </source>
</evidence>
<name>A0A241XW35_PSEAI</name>
<dbReference type="EMBL" id="NFFZ01000001">
    <property type="protein sequence ID" value="OTI65874.1"/>
    <property type="molecule type" value="Genomic_DNA"/>
</dbReference>